<dbReference type="EMBL" id="AZFZ01000052">
    <property type="protein sequence ID" value="KRM41796.1"/>
    <property type="molecule type" value="Genomic_DNA"/>
</dbReference>
<feature type="signal peptide" evidence="2">
    <location>
        <begin position="1"/>
        <end position="29"/>
    </location>
</feature>
<evidence type="ECO:0000256" key="2">
    <source>
        <dbReference type="SAM" id="SignalP"/>
    </source>
</evidence>
<comment type="caution">
    <text evidence="4">The sequence shown here is derived from an EMBL/GenBank/DDBJ whole genome shotgun (WGS) entry which is preliminary data.</text>
</comment>
<keyword evidence="2" id="KW-0732">Signal</keyword>
<feature type="compositionally biased region" description="Polar residues" evidence="1">
    <location>
        <begin position="159"/>
        <end position="171"/>
    </location>
</feature>
<name>A0A0R1YLN7_9LACO</name>
<dbReference type="Gene3D" id="3.40.33.10">
    <property type="entry name" value="CAP"/>
    <property type="match status" value="1"/>
</dbReference>
<evidence type="ECO:0000256" key="1">
    <source>
        <dbReference type="SAM" id="MobiDB-lite"/>
    </source>
</evidence>
<feature type="chain" id="PRO_5039265419" description="SCP domain-containing protein" evidence="2">
    <location>
        <begin position="30"/>
        <end position="340"/>
    </location>
</feature>
<proteinExistence type="predicted"/>
<feature type="compositionally biased region" description="Low complexity" evidence="1">
    <location>
        <begin position="128"/>
        <end position="146"/>
    </location>
</feature>
<dbReference type="SUPFAM" id="SSF55797">
    <property type="entry name" value="PR-1-like"/>
    <property type="match status" value="1"/>
</dbReference>
<reference evidence="4 5" key="1">
    <citation type="journal article" date="2015" name="Genome Announc.">
        <title>Expanding the biotechnology potential of lactobacilli through comparative genomics of 213 strains and associated genera.</title>
        <authorList>
            <person name="Sun Z."/>
            <person name="Harris H.M."/>
            <person name="McCann A."/>
            <person name="Guo C."/>
            <person name="Argimon S."/>
            <person name="Zhang W."/>
            <person name="Yang X."/>
            <person name="Jeffery I.B."/>
            <person name="Cooney J.C."/>
            <person name="Kagawa T.F."/>
            <person name="Liu W."/>
            <person name="Song Y."/>
            <person name="Salvetti E."/>
            <person name="Wrobel A."/>
            <person name="Rasinkangas P."/>
            <person name="Parkhill J."/>
            <person name="Rea M.C."/>
            <person name="O'Sullivan O."/>
            <person name="Ritari J."/>
            <person name="Douillard F.P."/>
            <person name="Paul Ross R."/>
            <person name="Yang R."/>
            <person name="Briner A.E."/>
            <person name="Felis G.E."/>
            <person name="de Vos W.M."/>
            <person name="Barrangou R."/>
            <person name="Klaenhammer T.R."/>
            <person name="Caufield P.W."/>
            <person name="Cui Y."/>
            <person name="Zhang H."/>
            <person name="O'Toole P.W."/>
        </authorList>
    </citation>
    <scope>NUCLEOTIDE SEQUENCE [LARGE SCALE GENOMIC DNA]</scope>
    <source>
        <strain evidence="4 5">DSM 18390</strain>
    </source>
</reference>
<evidence type="ECO:0000259" key="3">
    <source>
        <dbReference type="Pfam" id="PF00188"/>
    </source>
</evidence>
<protein>
    <recommendedName>
        <fullName evidence="3">SCP domain-containing protein</fullName>
    </recommendedName>
</protein>
<feature type="region of interest" description="Disordered" evidence="1">
    <location>
        <begin position="128"/>
        <end position="196"/>
    </location>
</feature>
<feature type="compositionally biased region" description="Low complexity" evidence="1">
    <location>
        <begin position="173"/>
        <end position="190"/>
    </location>
</feature>
<dbReference type="PATRIC" id="fig|1423786.4.peg.2348"/>
<dbReference type="Pfam" id="PF00188">
    <property type="entry name" value="CAP"/>
    <property type="match status" value="1"/>
</dbReference>
<sequence>MRFILKSYSMKAAALVAVGFGVVFGGVTANQTAAAKGHNRVIKVVKTPGTDYHAKTGAIYSTAKLSKKIHDAGHFKHTVFFSNRTATVKKANGKTAKYDAIISRNGKVSGWIWQGNLVKIIAKQARSTASSSSTDANSDTDTTGNDSTDDGGTEVTWESDGNTTVTVTYGSDGTKTTQTTKGGSTVTKVQPTTNPASKFSLTDYRASFLKYLNQERAARGLQPYTESTGLDQLAQQRSTQLPSNFSHYDAQGNIIADELAPQFGVGFGAECLSQNVWSASSTSDSVAKSDIHEYIYDDAASNWGHRAILLSPELHAIGMGATLQQHANGFMATWTAADFN</sequence>
<evidence type="ECO:0000313" key="4">
    <source>
        <dbReference type="EMBL" id="KRM41796.1"/>
    </source>
</evidence>
<dbReference type="Proteomes" id="UP000051010">
    <property type="component" value="Unassembled WGS sequence"/>
</dbReference>
<dbReference type="InterPro" id="IPR014044">
    <property type="entry name" value="CAP_dom"/>
</dbReference>
<accession>A0A0R1YLN7</accession>
<dbReference type="InterPro" id="IPR035940">
    <property type="entry name" value="CAP_sf"/>
</dbReference>
<gene>
    <name evidence="4" type="ORF">FD47_GL002234</name>
</gene>
<organism evidence="4 5">
    <name type="scientific">Lentilactobacillus parafarraginis DSM 18390 = JCM 14109</name>
    <dbReference type="NCBI Taxonomy" id="1423786"/>
    <lineage>
        <taxon>Bacteria</taxon>
        <taxon>Bacillati</taxon>
        <taxon>Bacillota</taxon>
        <taxon>Bacilli</taxon>
        <taxon>Lactobacillales</taxon>
        <taxon>Lactobacillaceae</taxon>
        <taxon>Lentilactobacillus</taxon>
    </lineage>
</organism>
<dbReference type="AlphaFoldDB" id="A0A0R1YLN7"/>
<feature type="domain" description="SCP" evidence="3">
    <location>
        <begin position="209"/>
        <end position="328"/>
    </location>
</feature>
<evidence type="ECO:0000313" key="5">
    <source>
        <dbReference type="Proteomes" id="UP000051010"/>
    </source>
</evidence>